<dbReference type="Pfam" id="PF07589">
    <property type="entry name" value="PEP-CTERM"/>
    <property type="match status" value="1"/>
</dbReference>
<accession>A0A851GE33</accession>
<dbReference type="RefSeq" id="WP_178931935.1">
    <property type="nucleotide sequence ID" value="NZ_JACBAZ010000002.1"/>
</dbReference>
<evidence type="ECO:0000259" key="1">
    <source>
        <dbReference type="Pfam" id="PF07589"/>
    </source>
</evidence>
<protein>
    <submittedName>
        <fullName evidence="2">PEP-CTERM sorting domain-containing protein</fullName>
    </submittedName>
</protein>
<feature type="domain" description="Ice-binding protein C-terminal" evidence="1">
    <location>
        <begin position="167"/>
        <end position="189"/>
    </location>
</feature>
<reference evidence="2 3" key="1">
    <citation type="submission" date="2020-07" db="EMBL/GenBank/DDBJ databases">
        <title>Roseicoccus Jingziensis gen. nov., sp. nov., isolated from coastal seawater.</title>
        <authorList>
            <person name="Feng X."/>
        </authorList>
    </citation>
    <scope>NUCLEOTIDE SEQUENCE [LARGE SCALE GENOMIC DNA]</scope>
    <source>
        <strain evidence="2 3">N1E253</strain>
    </source>
</reference>
<evidence type="ECO:0000313" key="3">
    <source>
        <dbReference type="Proteomes" id="UP000557872"/>
    </source>
</evidence>
<evidence type="ECO:0000313" key="2">
    <source>
        <dbReference type="EMBL" id="NWK55419.1"/>
    </source>
</evidence>
<dbReference type="AlphaFoldDB" id="A0A851GE33"/>
<dbReference type="InterPro" id="IPR013424">
    <property type="entry name" value="Ice-binding_C"/>
</dbReference>
<organism evidence="2 3">
    <name type="scientific">Oceaniferula marina</name>
    <dbReference type="NCBI Taxonomy" id="2748318"/>
    <lineage>
        <taxon>Bacteria</taxon>
        <taxon>Pseudomonadati</taxon>
        <taxon>Verrucomicrobiota</taxon>
        <taxon>Verrucomicrobiia</taxon>
        <taxon>Verrucomicrobiales</taxon>
        <taxon>Verrucomicrobiaceae</taxon>
        <taxon>Oceaniferula</taxon>
    </lineage>
</organism>
<dbReference type="Pfam" id="PF13385">
    <property type="entry name" value="Laminin_G_3"/>
    <property type="match status" value="1"/>
</dbReference>
<dbReference type="Proteomes" id="UP000557872">
    <property type="component" value="Unassembled WGS sequence"/>
</dbReference>
<dbReference type="SUPFAM" id="SSF49899">
    <property type="entry name" value="Concanavalin A-like lectins/glucanases"/>
    <property type="match status" value="1"/>
</dbReference>
<dbReference type="InterPro" id="IPR013320">
    <property type="entry name" value="ConA-like_dom_sf"/>
</dbReference>
<dbReference type="EMBL" id="JACBAZ010000002">
    <property type="protein sequence ID" value="NWK55419.1"/>
    <property type="molecule type" value="Genomic_DNA"/>
</dbReference>
<dbReference type="NCBIfam" id="TIGR02595">
    <property type="entry name" value="PEP_CTERM"/>
    <property type="match status" value="1"/>
</dbReference>
<dbReference type="Gene3D" id="2.60.120.200">
    <property type="match status" value="1"/>
</dbReference>
<keyword evidence="3" id="KW-1185">Reference proteome</keyword>
<gene>
    <name evidence="2" type="ORF">HW115_07335</name>
</gene>
<sequence>MPAAHLSYNGTNHGSYSGDFSALATNNFAVEFWVRTSNLTQSAISVFQTGNNNNGSLKIGIAGGVWTASYHNVGWIGATDGVGQAVTSGTWTHLAVIRDNGTSTFYIDGVAQSGTSNGTPVHNDSAHLAVNPGGFAGNWFEGDLDEINTFTFVSGVDDPVAALSINAVPEPASTAFLGLSGLVFLLRRRK</sequence>
<proteinExistence type="predicted"/>
<name>A0A851GE33_9BACT</name>
<comment type="caution">
    <text evidence="2">The sequence shown here is derived from an EMBL/GenBank/DDBJ whole genome shotgun (WGS) entry which is preliminary data.</text>
</comment>